<sequence>MGKLVAAPPNAPQSLLGGRYRLGRKLGSGSFGDAFLVANARTGEEFAVKLESVKAKHPMLMYEARVLGYLQGMSGIPNVHYCGVDGDYTVMVMDLFGPSLDDMFKQCDRKFSLTTVLMIAVQMLYRIEHLHARGFIHRDVKPSNFLVGTASSPAQRRAQPSPASSIEASCSDVYMIDFGLAKSYRDPETQRHIPYSEGNGFSGTSRYCSINAHIGIEQSRRDDLQAIGYTLMHLIRGQLPWQGIQAGTSEEMGRMILDCKRSTSIETLCHGYPETFAVYLRYCQALRFHDRPDYAYLRRLFRDLLVREGGRHATLEAPLREDHPARPSGQRACRCGRRR</sequence>
<dbReference type="InterPro" id="IPR000719">
    <property type="entry name" value="Prot_kinase_dom"/>
</dbReference>
<accession>A0ABN9U1I5</accession>
<evidence type="ECO:0000256" key="3">
    <source>
        <dbReference type="ARBA" id="ARBA00022840"/>
    </source>
</evidence>
<comment type="similarity">
    <text evidence="6">Belongs to the protein kinase superfamily.</text>
</comment>
<name>A0ABN9U1I5_9DINO</name>
<dbReference type="InterPro" id="IPR011009">
    <property type="entry name" value="Kinase-like_dom_sf"/>
</dbReference>
<dbReference type="CDD" id="cd14016">
    <property type="entry name" value="STKc_CK1"/>
    <property type="match status" value="1"/>
</dbReference>
<dbReference type="SUPFAM" id="SSF56112">
    <property type="entry name" value="Protein kinase-like (PK-like)"/>
    <property type="match status" value="1"/>
</dbReference>
<dbReference type="InterPro" id="IPR008271">
    <property type="entry name" value="Ser/Thr_kinase_AS"/>
</dbReference>
<dbReference type="PROSITE" id="PS50011">
    <property type="entry name" value="PROTEIN_KINASE_DOM"/>
    <property type="match status" value="1"/>
</dbReference>
<protein>
    <recommendedName>
        <fullName evidence="4">Casein kinase I</fullName>
        <ecNumber evidence="1">2.7.11.1</ecNumber>
    </recommendedName>
</protein>
<keyword evidence="6" id="KW-0808">Transferase</keyword>
<dbReference type="Gene3D" id="1.10.510.10">
    <property type="entry name" value="Transferase(Phosphotransferase) domain 1"/>
    <property type="match status" value="1"/>
</dbReference>
<gene>
    <name evidence="9" type="ORF">PCOR1329_LOCUS44368</name>
</gene>
<dbReference type="InterPro" id="IPR050235">
    <property type="entry name" value="CK1_Ser-Thr_kinase"/>
</dbReference>
<proteinExistence type="inferred from homology"/>
<evidence type="ECO:0000256" key="5">
    <source>
        <dbReference type="PROSITE-ProRule" id="PRU10141"/>
    </source>
</evidence>
<evidence type="ECO:0000256" key="2">
    <source>
        <dbReference type="ARBA" id="ARBA00022741"/>
    </source>
</evidence>
<evidence type="ECO:0000259" key="8">
    <source>
        <dbReference type="PROSITE" id="PS50011"/>
    </source>
</evidence>
<dbReference type="Pfam" id="PF00069">
    <property type="entry name" value="Pkinase"/>
    <property type="match status" value="1"/>
</dbReference>
<dbReference type="PROSITE" id="PS00107">
    <property type="entry name" value="PROTEIN_KINASE_ATP"/>
    <property type="match status" value="1"/>
</dbReference>
<keyword evidence="6" id="KW-0418">Kinase</keyword>
<dbReference type="InterPro" id="IPR017441">
    <property type="entry name" value="Protein_kinase_ATP_BS"/>
</dbReference>
<keyword evidence="2 5" id="KW-0547">Nucleotide-binding</keyword>
<reference evidence="9" key="1">
    <citation type="submission" date="2023-10" db="EMBL/GenBank/DDBJ databases">
        <authorList>
            <person name="Chen Y."/>
            <person name="Shah S."/>
            <person name="Dougan E. K."/>
            <person name="Thang M."/>
            <person name="Chan C."/>
        </authorList>
    </citation>
    <scope>NUCLEOTIDE SEQUENCE [LARGE SCALE GENOMIC DNA]</scope>
</reference>
<evidence type="ECO:0000256" key="4">
    <source>
        <dbReference type="ARBA" id="ARBA00023860"/>
    </source>
</evidence>
<dbReference type="EMBL" id="CAUYUJ010015328">
    <property type="protein sequence ID" value="CAK0852641.1"/>
    <property type="molecule type" value="Genomic_DNA"/>
</dbReference>
<dbReference type="Proteomes" id="UP001189429">
    <property type="component" value="Unassembled WGS sequence"/>
</dbReference>
<evidence type="ECO:0000256" key="6">
    <source>
        <dbReference type="RuleBase" id="RU000304"/>
    </source>
</evidence>
<evidence type="ECO:0000256" key="1">
    <source>
        <dbReference type="ARBA" id="ARBA00012513"/>
    </source>
</evidence>
<dbReference type="PANTHER" id="PTHR11909">
    <property type="entry name" value="CASEIN KINASE-RELATED"/>
    <property type="match status" value="1"/>
</dbReference>
<feature type="domain" description="Protein kinase" evidence="8">
    <location>
        <begin position="20"/>
        <end position="315"/>
    </location>
</feature>
<dbReference type="PROSITE" id="PS00108">
    <property type="entry name" value="PROTEIN_KINASE_ST"/>
    <property type="match status" value="1"/>
</dbReference>
<organism evidence="9 10">
    <name type="scientific">Prorocentrum cordatum</name>
    <dbReference type="NCBI Taxonomy" id="2364126"/>
    <lineage>
        <taxon>Eukaryota</taxon>
        <taxon>Sar</taxon>
        <taxon>Alveolata</taxon>
        <taxon>Dinophyceae</taxon>
        <taxon>Prorocentrales</taxon>
        <taxon>Prorocentraceae</taxon>
        <taxon>Prorocentrum</taxon>
    </lineage>
</organism>
<evidence type="ECO:0000313" key="9">
    <source>
        <dbReference type="EMBL" id="CAK0852641.1"/>
    </source>
</evidence>
<comment type="caution">
    <text evidence="9">The sequence shown here is derived from an EMBL/GenBank/DDBJ whole genome shotgun (WGS) entry which is preliminary data.</text>
</comment>
<dbReference type="EC" id="2.7.11.1" evidence="1"/>
<evidence type="ECO:0000256" key="7">
    <source>
        <dbReference type="SAM" id="MobiDB-lite"/>
    </source>
</evidence>
<keyword evidence="6" id="KW-0723">Serine/threonine-protein kinase</keyword>
<feature type="region of interest" description="Disordered" evidence="7">
    <location>
        <begin position="317"/>
        <end position="339"/>
    </location>
</feature>
<feature type="binding site" evidence="5">
    <location>
        <position position="49"/>
    </location>
    <ligand>
        <name>ATP</name>
        <dbReference type="ChEBI" id="CHEBI:30616"/>
    </ligand>
</feature>
<evidence type="ECO:0000313" key="10">
    <source>
        <dbReference type="Proteomes" id="UP001189429"/>
    </source>
</evidence>
<keyword evidence="3 5" id="KW-0067">ATP-binding</keyword>
<keyword evidence="10" id="KW-1185">Reference proteome</keyword>
<dbReference type="SMART" id="SM00220">
    <property type="entry name" value="S_TKc"/>
    <property type="match status" value="1"/>
</dbReference>